<proteinExistence type="predicted"/>
<gene>
    <name evidence="1" type="ORF">AAEO59_12030</name>
</gene>
<dbReference type="Proteomes" id="UP001398556">
    <property type="component" value="Unassembled WGS sequence"/>
</dbReference>
<dbReference type="PROSITE" id="PS51257">
    <property type="entry name" value="PROKAR_LIPOPROTEIN"/>
    <property type="match status" value="1"/>
</dbReference>
<name>A0ABU9HPK6_9FLAO</name>
<comment type="caution">
    <text evidence="1">The sequence shown here is derived from an EMBL/GenBank/DDBJ whole genome shotgun (WGS) entry which is preliminary data.</text>
</comment>
<accession>A0ABU9HPK6</accession>
<dbReference type="RefSeq" id="WP_341700992.1">
    <property type="nucleotide sequence ID" value="NZ_JBBYHU010000026.1"/>
</dbReference>
<evidence type="ECO:0000313" key="2">
    <source>
        <dbReference type="Proteomes" id="UP001398556"/>
    </source>
</evidence>
<evidence type="ECO:0008006" key="3">
    <source>
        <dbReference type="Google" id="ProtNLM"/>
    </source>
</evidence>
<sequence>MKTILISLLFVVVSCGKESSPEGRSKIRDEKLQQTIDSLKLQNEQIVKEILLIKKELKIENN</sequence>
<dbReference type="EMBL" id="JBBYHU010000026">
    <property type="protein sequence ID" value="MEL1241779.1"/>
    <property type="molecule type" value="Genomic_DNA"/>
</dbReference>
<protein>
    <recommendedName>
        <fullName evidence="3">Lipoprotein</fullName>
    </recommendedName>
</protein>
<keyword evidence="2" id="KW-1185">Reference proteome</keyword>
<evidence type="ECO:0000313" key="1">
    <source>
        <dbReference type="EMBL" id="MEL1241779.1"/>
    </source>
</evidence>
<organism evidence="1 2">
    <name type="scientific">Flavobacterium flavipallidum</name>
    <dbReference type="NCBI Taxonomy" id="3139140"/>
    <lineage>
        <taxon>Bacteria</taxon>
        <taxon>Pseudomonadati</taxon>
        <taxon>Bacteroidota</taxon>
        <taxon>Flavobacteriia</taxon>
        <taxon>Flavobacteriales</taxon>
        <taxon>Flavobacteriaceae</taxon>
        <taxon>Flavobacterium</taxon>
    </lineage>
</organism>
<reference evidence="1 2" key="1">
    <citation type="submission" date="2024-04" db="EMBL/GenBank/DDBJ databases">
        <title>Flavobacterium sp. DGU99 16S ribosomal RNA gene Genome sequencing and assembly.</title>
        <authorList>
            <person name="Park S."/>
        </authorList>
    </citation>
    <scope>NUCLEOTIDE SEQUENCE [LARGE SCALE GENOMIC DNA]</scope>
    <source>
        <strain evidence="1 2">DGU99</strain>
    </source>
</reference>